<evidence type="ECO:0000313" key="2">
    <source>
        <dbReference type="EMBL" id="DAF88126.1"/>
    </source>
</evidence>
<organism evidence="2">
    <name type="scientific">Siphoviridae sp. ctub511</name>
    <dbReference type="NCBI Taxonomy" id="2825714"/>
    <lineage>
        <taxon>Viruses</taxon>
        <taxon>Duplodnaviria</taxon>
        <taxon>Heunggongvirae</taxon>
        <taxon>Uroviricota</taxon>
        <taxon>Caudoviricetes</taxon>
    </lineage>
</organism>
<feature type="transmembrane region" description="Helical" evidence="1">
    <location>
        <begin position="27"/>
        <end position="47"/>
    </location>
</feature>
<keyword evidence="1" id="KW-0812">Transmembrane</keyword>
<dbReference type="EMBL" id="BK015978">
    <property type="protein sequence ID" value="DAF88126.1"/>
    <property type="molecule type" value="Genomic_DNA"/>
</dbReference>
<proteinExistence type="predicted"/>
<keyword evidence="1" id="KW-1133">Transmembrane helix</keyword>
<keyword evidence="1" id="KW-0472">Membrane</keyword>
<accession>A0A8S5U115</accession>
<protein>
    <submittedName>
        <fullName evidence="2">Uncharacterized protein</fullName>
    </submittedName>
</protein>
<sequence>MRELFRSVKEVLHQACKENGNTPIQEIVSAIGVTALIPMIWIALYMLGAR</sequence>
<reference evidence="2" key="1">
    <citation type="journal article" date="2021" name="Proc. Natl. Acad. Sci. U.S.A.">
        <title>A Catalog of Tens of Thousands of Viruses from Human Metagenomes Reveals Hidden Associations with Chronic Diseases.</title>
        <authorList>
            <person name="Tisza M.J."/>
            <person name="Buck C.B."/>
        </authorList>
    </citation>
    <scope>NUCLEOTIDE SEQUENCE</scope>
    <source>
        <strain evidence="2">Ctub511</strain>
    </source>
</reference>
<name>A0A8S5U115_9CAUD</name>
<evidence type="ECO:0000256" key="1">
    <source>
        <dbReference type="SAM" id="Phobius"/>
    </source>
</evidence>